<dbReference type="EMBL" id="JALIRP010000002">
    <property type="protein sequence ID" value="MCJ8011488.1"/>
    <property type="molecule type" value="Genomic_DNA"/>
</dbReference>
<keyword evidence="4" id="KW-1185">Reference proteome</keyword>
<dbReference type="GO" id="GO:0016787">
    <property type="term" value="F:hydrolase activity"/>
    <property type="evidence" value="ECO:0007669"/>
    <property type="project" value="InterPro"/>
</dbReference>
<dbReference type="RefSeq" id="WP_244722386.1">
    <property type="nucleotide sequence ID" value="NZ_JALIRP010000002.1"/>
</dbReference>
<evidence type="ECO:0000256" key="1">
    <source>
        <dbReference type="ARBA" id="ARBA00038310"/>
    </source>
</evidence>
<comment type="similarity">
    <text evidence="1">Belongs to the metallo-dependent hydrolases superfamily.</text>
</comment>
<proteinExistence type="inferred from homology"/>
<evidence type="ECO:0000259" key="2">
    <source>
        <dbReference type="Pfam" id="PF04909"/>
    </source>
</evidence>
<dbReference type="PANTHER" id="PTHR43569">
    <property type="entry name" value="AMIDOHYDROLASE"/>
    <property type="match status" value="1"/>
</dbReference>
<organism evidence="3 4">
    <name type="scientific">Paenibacillus mangrovi</name>
    <dbReference type="NCBI Taxonomy" id="2931978"/>
    <lineage>
        <taxon>Bacteria</taxon>
        <taxon>Bacillati</taxon>
        <taxon>Bacillota</taxon>
        <taxon>Bacilli</taxon>
        <taxon>Bacillales</taxon>
        <taxon>Paenibacillaceae</taxon>
        <taxon>Paenibacillus</taxon>
    </lineage>
</organism>
<reference evidence="3" key="1">
    <citation type="submission" date="2022-04" db="EMBL/GenBank/DDBJ databases">
        <title>Paenibacillus mangrovi sp. nov., a novel endophytic bacterium isolated from bark of Kandelia candel.</title>
        <authorList>
            <person name="Tuo L."/>
        </authorList>
    </citation>
    <scope>NUCLEOTIDE SEQUENCE</scope>
    <source>
        <strain evidence="3">KQZ6P-2</strain>
    </source>
</reference>
<dbReference type="Gene3D" id="3.20.20.140">
    <property type="entry name" value="Metal-dependent hydrolases"/>
    <property type="match status" value="1"/>
</dbReference>
<dbReference type="SUPFAM" id="SSF51556">
    <property type="entry name" value="Metallo-dependent hydrolases"/>
    <property type="match status" value="1"/>
</dbReference>
<sequence length="285" mass="32715">MYIDTHQHYWCPELGYYDWLKSENAILQRDYLPEHAAEWQRELGIEASVVVQAAPTPEETSFLLGLAERNPSISGVVGWLDLESPEFPEEFERMRLNRKLVGLRPMLHTISDKNWVLQPQVVSNLRVMAAEQFPLDIVMQGEHLDRIVELQRQIPDLRLAIDHLGSPDVRGQRMEPWLEAMTQLAANEQTVCKLSGMMTLTGEGDQMKQLYPYVEQVVRLFGPSRIMFGTDWPVSLYGGAIQEVFELFEGLLHSLVPAQDHDRVRYHNAFQFYGLDPLNHTAGSN</sequence>
<dbReference type="AlphaFoldDB" id="A0A9X1WPU3"/>
<dbReference type="InterPro" id="IPR032466">
    <property type="entry name" value="Metal_Hydrolase"/>
</dbReference>
<evidence type="ECO:0000313" key="4">
    <source>
        <dbReference type="Proteomes" id="UP001139347"/>
    </source>
</evidence>
<protein>
    <submittedName>
        <fullName evidence="3">Amidohydrolase family protein</fullName>
    </submittedName>
</protein>
<feature type="domain" description="Amidohydrolase-related" evidence="2">
    <location>
        <begin position="3"/>
        <end position="275"/>
    </location>
</feature>
<comment type="caution">
    <text evidence="3">The sequence shown here is derived from an EMBL/GenBank/DDBJ whole genome shotgun (WGS) entry which is preliminary data.</text>
</comment>
<gene>
    <name evidence="3" type="ORF">MUG84_06965</name>
</gene>
<dbReference type="Pfam" id="PF04909">
    <property type="entry name" value="Amidohydro_2"/>
    <property type="match status" value="1"/>
</dbReference>
<name>A0A9X1WPU3_9BACL</name>
<evidence type="ECO:0000313" key="3">
    <source>
        <dbReference type="EMBL" id="MCJ8011488.1"/>
    </source>
</evidence>
<dbReference type="Proteomes" id="UP001139347">
    <property type="component" value="Unassembled WGS sequence"/>
</dbReference>
<dbReference type="InterPro" id="IPR006680">
    <property type="entry name" value="Amidohydro-rel"/>
</dbReference>
<accession>A0A9X1WPU3</accession>
<dbReference type="PANTHER" id="PTHR43569:SF2">
    <property type="entry name" value="AMIDOHYDROLASE-RELATED DOMAIN-CONTAINING PROTEIN"/>
    <property type="match status" value="1"/>
</dbReference>
<dbReference type="InterPro" id="IPR052350">
    <property type="entry name" value="Metallo-dep_Lactonases"/>
</dbReference>